<dbReference type="InterPro" id="IPR007252">
    <property type="entry name" value="Nup84/Nup107"/>
</dbReference>
<reference evidence="9" key="1">
    <citation type="submission" date="2021-02" db="EMBL/GenBank/DDBJ databases">
        <title>Comparative genomics reveals that relaxation of natural selection precedes convergent phenotypic evolution of cavefish.</title>
        <authorList>
            <person name="Peng Z."/>
        </authorList>
    </citation>
    <scope>NUCLEOTIDE SEQUENCE</scope>
    <source>
        <tissue evidence="9">Muscle</tissue>
    </source>
</reference>
<dbReference type="Gene3D" id="1.20.190.50">
    <property type="match status" value="1"/>
</dbReference>
<evidence type="ECO:0000256" key="7">
    <source>
        <dbReference type="ARBA" id="ARBA00023242"/>
    </source>
</evidence>
<accession>A0A9W7WZ19</accession>
<dbReference type="Proteomes" id="UP001059041">
    <property type="component" value="Linkage Group LG4"/>
</dbReference>
<keyword evidence="8" id="KW-0472">Membrane</keyword>
<evidence type="ECO:0000256" key="3">
    <source>
        <dbReference type="ARBA" id="ARBA00022816"/>
    </source>
</evidence>
<keyword evidence="4" id="KW-0653">Protein transport</keyword>
<proteinExistence type="inferred from homology"/>
<name>A0A9W7WZ19_TRIRA</name>
<dbReference type="GO" id="GO:0000973">
    <property type="term" value="P:post-transcriptional tethering of RNA polymerase II gene DNA at nuclear periphery"/>
    <property type="evidence" value="ECO:0007669"/>
    <property type="project" value="TreeGrafter"/>
</dbReference>
<keyword evidence="2 8" id="KW-0813">Transport</keyword>
<dbReference type="AlphaFoldDB" id="A0A9W7WZ19"/>
<evidence type="ECO:0000256" key="5">
    <source>
        <dbReference type="ARBA" id="ARBA00023010"/>
    </source>
</evidence>
<evidence type="ECO:0000256" key="2">
    <source>
        <dbReference type="ARBA" id="ARBA00022448"/>
    </source>
</evidence>
<evidence type="ECO:0000313" key="9">
    <source>
        <dbReference type="EMBL" id="KAI7811102.1"/>
    </source>
</evidence>
<organism evidence="9 10">
    <name type="scientific">Triplophysa rosa</name>
    <name type="common">Cave loach</name>
    <dbReference type="NCBI Taxonomy" id="992332"/>
    <lineage>
        <taxon>Eukaryota</taxon>
        <taxon>Metazoa</taxon>
        <taxon>Chordata</taxon>
        <taxon>Craniata</taxon>
        <taxon>Vertebrata</taxon>
        <taxon>Euteleostomi</taxon>
        <taxon>Actinopterygii</taxon>
        <taxon>Neopterygii</taxon>
        <taxon>Teleostei</taxon>
        <taxon>Ostariophysi</taxon>
        <taxon>Cypriniformes</taxon>
        <taxon>Nemacheilidae</taxon>
        <taxon>Triplophysa</taxon>
    </lineage>
</organism>
<keyword evidence="5 8" id="KW-0811">Translocation</keyword>
<comment type="subunit">
    <text evidence="8">Part of the nuclear pore complex (NPC).</text>
</comment>
<evidence type="ECO:0000256" key="1">
    <source>
        <dbReference type="ARBA" id="ARBA00009510"/>
    </source>
</evidence>
<evidence type="ECO:0000256" key="6">
    <source>
        <dbReference type="ARBA" id="ARBA00023132"/>
    </source>
</evidence>
<gene>
    <name evidence="9" type="ORF">IRJ41_010356</name>
</gene>
<comment type="subcellular location">
    <subcellularLocation>
        <location evidence="8">Nucleus</location>
        <location evidence="8">Nuclear pore complex</location>
    </subcellularLocation>
    <subcellularLocation>
        <location evidence="8">Nucleus membrane</location>
    </subcellularLocation>
</comment>
<comment type="similarity">
    <text evidence="1 8">Belongs to the nucleoporin Nup84/Nup107 family.</text>
</comment>
<dbReference type="GO" id="GO:0031965">
    <property type="term" value="C:nuclear membrane"/>
    <property type="evidence" value="ECO:0007669"/>
    <property type="project" value="UniProtKB-SubCell"/>
</dbReference>
<keyword evidence="3" id="KW-0509">mRNA transport</keyword>
<dbReference type="EMBL" id="JAFHDT010000004">
    <property type="protein sequence ID" value="KAI7811102.1"/>
    <property type="molecule type" value="Genomic_DNA"/>
</dbReference>
<evidence type="ECO:0000313" key="10">
    <source>
        <dbReference type="Proteomes" id="UP001059041"/>
    </source>
</evidence>
<dbReference type="GO" id="GO:0006406">
    <property type="term" value="P:mRNA export from nucleus"/>
    <property type="evidence" value="ECO:0007669"/>
    <property type="project" value="TreeGrafter"/>
</dbReference>
<sequence>MLLRWSSPKCRKTHARDLPAMGGAEEENAIREHLCIHHLKVAHETKEAEYNLRLTYHVRSDRGWMVDIREDAEEDSERGHQMTLLRRLCLPMMSFPLLTILQRTERHQEIIQ</sequence>
<dbReference type="GO" id="GO:0017056">
    <property type="term" value="F:structural constituent of nuclear pore"/>
    <property type="evidence" value="ECO:0007669"/>
    <property type="project" value="UniProtKB-UniRule"/>
</dbReference>
<evidence type="ECO:0000256" key="8">
    <source>
        <dbReference type="RuleBase" id="RU365072"/>
    </source>
</evidence>
<dbReference type="Pfam" id="PF04121">
    <property type="entry name" value="Nup84_Nup100"/>
    <property type="match status" value="1"/>
</dbReference>
<dbReference type="PANTHER" id="PTHR13003">
    <property type="entry name" value="NUP107-RELATED"/>
    <property type="match status" value="1"/>
</dbReference>
<comment type="caution">
    <text evidence="9">The sequence shown here is derived from an EMBL/GenBank/DDBJ whole genome shotgun (WGS) entry which is preliminary data.</text>
</comment>
<evidence type="ECO:0000256" key="4">
    <source>
        <dbReference type="ARBA" id="ARBA00022927"/>
    </source>
</evidence>
<comment type="function">
    <text evidence="8">Functions as a component of the nuclear pore complex (NPC).</text>
</comment>
<keyword evidence="6 8" id="KW-0906">Nuclear pore complex</keyword>
<dbReference type="GO" id="GO:0006606">
    <property type="term" value="P:protein import into nucleus"/>
    <property type="evidence" value="ECO:0007669"/>
    <property type="project" value="TreeGrafter"/>
</dbReference>
<dbReference type="PANTHER" id="PTHR13003:SF2">
    <property type="entry name" value="NUCLEAR PORE COMPLEX PROTEIN NUP107"/>
    <property type="match status" value="1"/>
</dbReference>
<keyword evidence="10" id="KW-1185">Reference proteome</keyword>
<dbReference type="GO" id="GO:0031080">
    <property type="term" value="C:nuclear pore outer ring"/>
    <property type="evidence" value="ECO:0007669"/>
    <property type="project" value="TreeGrafter"/>
</dbReference>
<protein>
    <recommendedName>
        <fullName evidence="8">Nuclear pore complex protein</fullName>
    </recommendedName>
</protein>
<keyword evidence="7 8" id="KW-0539">Nucleus</keyword>